<evidence type="ECO:0000256" key="1">
    <source>
        <dbReference type="SAM" id="MobiDB-lite"/>
    </source>
</evidence>
<proteinExistence type="predicted"/>
<dbReference type="AlphaFoldDB" id="A0A4Y2MFW6"/>
<dbReference type="EMBL" id="BGPR01122876">
    <property type="protein sequence ID" value="GBN25372.1"/>
    <property type="molecule type" value="Genomic_DNA"/>
</dbReference>
<name>A0A4Y2MFW6_ARAVE</name>
<sequence length="107" mass="12119">PCVWEESKEESKRPIVHFGAQFMIHLNLLTRMGGKRTSHGANGMEQSTRKCPALSRQFICIPFHPFGPRLVFLLSTHSSRKIRHVHSSEVPKCAGSRGERSSFPLYS</sequence>
<evidence type="ECO:0000313" key="2">
    <source>
        <dbReference type="EMBL" id="GBN25372.1"/>
    </source>
</evidence>
<feature type="non-terminal residue" evidence="2">
    <location>
        <position position="1"/>
    </location>
</feature>
<organism evidence="2 3">
    <name type="scientific">Araneus ventricosus</name>
    <name type="common">Orbweaver spider</name>
    <name type="synonym">Epeira ventricosa</name>
    <dbReference type="NCBI Taxonomy" id="182803"/>
    <lineage>
        <taxon>Eukaryota</taxon>
        <taxon>Metazoa</taxon>
        <taxon>Ecdysozoa</taxon>
        <taxon>Arthropoda</taxon>
        <taxon>Chelicerata</taxon>
        <taxon>Arachnida</taxon>
        <taxon>Araneae</taxon>
        <taxon>Araneomorphae</taxon>
        <taxon>Entelegynae</taxon>
        <taxon>Araneoidea</taxon>
        <taxon>Araneidae</taxon>
        <taxon>Araneus</taxon>
    </lineage>
</organism>
<protein>
    <submittedName>
        <fullName evidence="2">Uncharacterized protein</fullName>
    </submittedName>
</protein>
<comment type="caution">
    <text evidence="2">The sequence shown here is derived from an EMBL/GenBank/DDBJ whole genome shotgun (WGS) entry which is preliminary data.</text>
</comment>
<evidence type="ECO:0000313" key="3">
    <source>
        <dbReference type="Proteomes" id="UP000499080"/>
    </source>
</evidence>
<feature type="region of interest" description="Disordered" evidence="1">
    <location>
        <begin position="86"/>
        <end position="107"/>
    </location>
</feature>
<accession>A0A4Y2MFW6</accession>
<gene>
    <name evidence="2" type="ORF">AVEN_114887_1</name>
</gene>
<dbReference type="Proteomes" id="UP000499080">
    <property type="component" value="Unassembled WGS sequence"/>
</dbReference>
<reference evidence="2 3" key="1">
    <citation type="journal article" date="2019" name="Sci. Rep.">
        <title>Orb-weaving spider Araneus ventricosus genome elucidates the spidroin gene catalogue.</title>
        <authorList>
            <person name="Kono N."/>
            <person name="Nakamura H."/>
            <person name="Ohtoshi R."/>
            <person name="Moran D.A.P."/>
            <person name="Shinohara A."/>
            <person name="Yoshida Y."/>
            <person name="Fujiwara M."/>
            <person name="Mori M."/>
            <person name="Tomita M."/>
            <person name="Arakawa K."/>
        </authorList>
    </citation>
    <scope>NUCLEOTIDE SEQUENCE [LARGE SCALE GENOMIC DNA]</scope>
</reference>
<keyword evidence="3" id="KW-1185">Reference proteome</keyword>